<evidence type="ECO:0000313" key="2">
    <source>
        <dbReference type="Proteomes" id="UP000215244"/>
    </source>
</evidence>
<keyword evidence="2" id="KW-1185">Reference proteome</keyword>
<name>A0A223V7I4_9FLAO</name>
<evidence type="ECO:0000313" key="1">
    <source>
        <dbReference type="EMBL" id="ASV31384.1"/>
    </source>
</evidence>
<sequence>MKLNNYSFVEEYKIQTRIDSMKIGIFFLLFSLNLTLIHAQDFNNAAKHVGAGVVIGGVGGYAAHKIFPGQRGWTWAGAIGSSLAAGLAKETYDKSNSGLWQTDDVLYTTLGGVISGLALELLFKNTYRRNGRSGRGCGCLVAYDFNKPNPYIPKISANGSGNIQSEIQISYLLE</sequence>
<dbReference type="RefSeq" id="WP_094997994.1">
    <property type="nucleotide sequence ID" value="NZ_BMJL01000004.1"/>
</dbReference>
<organism evidence="1 2">
    <name type="scientific">Maribacter cobaltidurans</name>
    <dbReference type="NCBI Taxonomy" id="1178778"/>
    <lineage>
        <taxon>Bacteria</taxon>
        <taxon>Pseudomonadati</taxon>
        <taxon>Bacteroidota</taxon>
        <taxon>Flavobacteriia</taxon>
        <taxon>Flavobacteriales</taxon>
        <taxon>Flavobacteriaceae</taxon>
        <taxon>Maribacter</taxon>
    </lineage>
</organism>
<reference evidence="1 2" key="1">
    <citation type="submission" date="2017-08" db="EMBL/GenBank/DDBJ databases">
        <title>The complete genome sequence of Maribacter sp. B1, isolated from deep-sea sediment.</title>
        <authorList>
            <person name="Wu Y.-H."/>
            <person name="Cheng H."/>
            <person name="Xu X.-W."/>
        </authorList>
    </citation>
    <scope>NUCLEOTIDE SEQUENCE [LARGE SCALE GENOMIC DNA]</scope>
    <source>
        <strain evidence="1 2">B1</strain>
    </source>
</reference>
<protein>
    <submittedName>
        <fullName evidence="1">Uncharacterized protein</fullName>
    </submittedName>
</protein>
<dbReference type="AlphaFoldDB" id="A0A223V7I4"/>
<dbReference type="EMBL" id="CP022957">
    <property type="protein sequence ID" value="ASV31384.1"/>
    <property type="molecule type" value="Genomic_DNA"/>
</dbReference>
<gene>
    <name evidence="1" type="ORF">CJ263_14815</name>
</gene>
<dbReference type="KEGG" id="marb:CJ263_14815"/>
<dbReference type="Proteomes" id="UP000215244">
    <property type="component" value="Chromosome"/>
</dbReference>
<proteinExistence type="predicted"/>
<accession>A0A223V7I4</accession>